<evidence type="ECO:0000313" key="2">
    <source>
        <dbReference type="Proteomes" id="UP000325577"/>
    </source>
</evidence>
<dbReference type="Proteomes" id="UP000325577">
    <property type="component" value="Linkage Group LG10"/>
</dbReference>
<protein>
    <submittedName>
        <fullName evidence="1">Uncharacterized protein</fullName>
    </submittedName>
</protein>
<dbReference type="GO" id="GO:0005730">
    <property type="term" value="C:nucleolus"/>
    <property type="evidence" value="ECO:0007669"/>
    <property type="project" value="TreeGrafter"/>
</dbReference>
<dbReference type="EMBL" id="CM018033">
    <property type="protein sequence ID" value="KAA8546071.1"/>
    <property type="molecule type" value="Genomic_DNA"/>
</dbReference>
<accession>A0A5J5BXS8</accession>
<keyword evidence="2" id="KW-1185">Reference proteome</keyword>
<dbReference type="GO" id="GO:0042254">
    <property type="term" value="P:ribosome biogenesis"/>
    <property type="evidence" value="ECO:0007669"/>
    <property type="project" value="TreeGrafter"/>
</dbReference>
<dbReference type="PANTHER" id="PTHR15682:SF2">
    <property type="entry name" value="UNHEALTHY RIBOSOME BIOGENESIS PROTEIN 2 HOMOLOG"/>
    <property type="match status" value="1"/>
</dbReference>
<dbReference type="InterPro" id="IPR052609">
    <property type="entry name" value="Ribosome_Biogenesis_Reg"/>
</dbReference>
<dbReference type="PANTHER" id="PTHR15682">
    <property type="entry name" value="UNHEALTHY RIBOSOME BIOGENESIS PROTEIN 2 HOMOLOG"/>
    <property type="match status" value="1"/>
</dbReference>
<evidence type="ECO:0000313" key="1">
    <source>
        <dbReference type="EMBL" id="KAA8546071.1"/>
    </source>
</evidence>
<name>A0A5J5BXS8_9ASTE</name>
<dbReference type="AlphaFoldDB" id="A0A5J5BXS8"/>
<dbReference type="OrthoDB" id="160374at2759"/>
<proteinExistence type="predicted"/>
<reference evidence="1 2" key="1">
    <citation type="submission" date="2019-09" db="EMBL/GenBank/DDBJ databases">
        <title>A chromosome-level genome assembly of the Chinese tupelo Nyssa sinensis.</title>
        <authorList>
            <person name="Yang X."/>
            <person name="Kang M."/>
            <person name="Yang Y."/>
            <person name="Xiong H."/>
            <person name="Wang M."/>
            <person name="Zhang Z."/>
            <person name="Wang Z."/>
            <person name="Wu H."/>
            <person name="Ma T."/>
            <person name="Liu J."/>
            <person name="Xi Z."/>
        </authorList>
    </citation>
    <scope>NUCLEOTIDE SEQUENCE [LARGE SCALE GENOMIC DNA]</scope>
    <source>
        <strain evidence="1">J267</strain>
        <tissue evidence="1">Leaf</tissue>
    </source>
</reference>
<gene>
    <name evidence="1" type="ORF">F0562_020478</name>
</gene>
<organism evidence="1 2">
    <name type="scientific">Nyssa sinensis</name>
    <dbReference type="NCBI Taxonomy" id="561372"/>
    <lineage>
        <taxon>Eukaryota</taxon>
        <taxon>Viridiplantae</taxon>
        <taxon>Streptophyta</taxon>
        <taxon>Embryophyta</taxon>
        <taxon>Tracheophyta</taxon>
        <taxon>Spermatophyta</taxon>
        <taxon>Magnoliopsida</taxon>
        <taxon>eudicotyledons</taxon>
        <taxon>Gunneridae</taxon>
        <taxon>Pentapetalae</taxon>
        <taxon>asterids</taxon>
        <taxon>Cornales</taxon>
        <taxon>Nyssaceae</taxon>
        <taxon>Nyssa</taxon>
    </lineage>
</organism>
<sequence>MSGVMGDSLTAYSGRDWLEKTDWTDEGYFSWVVQPSASLLAIIQAVSDTYLQGIVADCSPLIYVLNAMALQRLVDLNRLIKAFEYLLHKNDCLVQKKLMDDAGLSLYRKKSSKWKRRVSDFTARGSRTTLLNLGIRKEVTAHQISFELLSDTVLYEQRFVRRHMASRFLQILDKLILPIFSNFGEVDLNSSPNWPDVVSALDNSPNVVSVNKHVLNDYSSVAKPISHSFE</sequence>